<proteinExistence type="predicted"/>
<protein>
    <submittedName>
        <fullName evidence="1">Unnamed protein product</fullName>
    </submittedName>
</protein>
<evidence type="ECO:0000313" key="1">
    <source>
        <dbReference type="EMBL" id="GME93132.1"/>
    </source>
</evidence>
<accession>A0ACB5TQG4</accession>
<gene>
    <name evidence="1" type="ORF">Cboi01_000301600</name>
</gene>
<keyword evidence="2" id="KW-1185">Reference proteome</keyword>
<evidence type="ECO:0000313" key="2">
    <source>
        <dbReference type="Proteomes" id="UP001165101"/>
    </source>
</evidence>
<reference evidence="1" key="1">
    <citation type="submission" date="2023-04" db="EMBL/GenBank/DDBJ databases">
        <title>Candida boidinii NBRC 1967.</title>
        <authorList>
            <person name="Ichikawa N."/>
            <person name="Sato H."/>
            <person name="Tonouchi N."/>
        </authorList>
    </citation>
    <scope>NUCLEOTIDE SEQUENCE</scope>
    <source>
        <strain evidence="1">NBRC 1967</strain>
    </source>
</reference>
<dbReference type="EMBL" id="BSXV01001528">
    <property type="protein sequence ID" value="GME93132.1"/>
    <property type="molecule type" value="Genomic_DNA"/>
</dbReference>
<dbReference type="Proteomes" id="UP001165101">
    <property type="component" value="Unassembled WGS sequence"/>
</dbReference>
<organism evidence="1 2">
    <name type="scientific">Candida boidinii</name>
    <name type="common">Yeast</name>
    <dbReference type="NCBI Taxonomy" id="5477"/>
    <lineage>
        <taxon>Eukaryota</taxon>
        <taxon>Fungi</taxon>
        <taxon>Dikarya</taxon>
        <taxon>Ascomycota</taxon>
        <taxon>Saccharomycotina</taxon>
        <taxon>Pichiomycetes</taxon>
        <taxon>Pichiales</taxon>
        <taxon>Pichiaceae</taxon>
        <taxon>Ogataea</taxon>
        <taxon>Ogataea/Candida clade</taxon>
    </lineage>
</organism>
<comment type="caution">
    <text evidence="1">The sequence shown here is derived from an EMBL/GenBank/DDBJ whole genome shotgun (WGS) entry which is preliminary data.</text>
</comment>
<name>A0ACB5TQG4_CANBO</name>
<sequence length="395" mass="46927">MSLFDEVTDAEMKQFLDENEYLKNLFEDEKQLEIDSNLLNSSAEHHWLLKDYYLNSPINLPSRNLNIIILILDPFKSNTDLQKSLDLLLNKINENLDSFYKYYPWITDPPCFKIHDHEGTIYINGFLRIHNSVHNSPFTNEIWMMVSLLNNIFKDEKELYPDIYYKMTRGSEDVISLEMAPIYMQLPYFPNVLEPVFINRCWIRQGSIWFIPLDKDQRKIYDLIDSLNFIKNYPFKLYYDLELNESFHKILDIFPEKTINSTIYLKYELPNNNNNNLLKFIINNSYNKFSFLNKQINNYITYQILNKKSISKDLLIKNFENLSKLIDNENTDISIDNNKNLIELDLITNLPTFLQIIKFLTNSNDPINQESPDYTNITETDKFKIDLETKIGNVS</sequence>